<keyword evidence="1" id="KW-0804">Transcription</keyword>
<protein>
    <recommendedName>
        <fullName evidence="1">Glycerol uptake operon antiterminator regulatory protein</fullName>
    </recommendedName>
</protein>
<keyword evidence="1" id="KW-0694">RNA-binding</keyword>
<evidence type="ECO:0000313" key="2">
    <source>
        <dbReference type="EMBL" id="MDL4840365.1"/>
    </source>
</evidence>
<dbReference type="SUPFAM" id="SSF110391">
    <property type="entry name" value="GlpP-like"/>
    <property type="match status" value="1"/>
</dbReference>
<dbReference type="EMBL" id="JASTZU010000027">
    <property type="protein sequence ID" value="MDL4840365.1"/>
    <property type="molecule type" value="Genomic_DNA"/>
</dbReference>
<sequence length="179" mass="19967">MLTGVLPAVKNMKDFEQLLKSDHEYLVFLETRISQIGNIIKYAKKSNKKVIVHADLIQGLKNDEYGVEFLVQNVKVDGIISTRGNVISIAKKSNILAIQRLFVLDSHALERNLDMINKTKPDYIEVLPGLVPKIIREVYDNTKLPVIAGGLIRTEEDVRNALDGGAKAVTTSNGDLWNL</sequence>
<dbReference type="PANTHER" id="PTHR35787">
    <property type="entry name" value="GLYCEROL UPTAKE OPERON ANTITERMINATOR REGULATORY PROTEIN"/>
    <property type="match status" value="1"/>
</dbReference>
<dbReference type="InterPro" id="IPR013785">
    <property type="entry name" value="Aldolase_TIM"/>
</dbReference>
<dbReference type="PIRSF" id="PIRSF016897">
    <property type="entry name" value="GlpP"/>
    <property type="match status" value="1"/>
</dbReference>
<keyword evidence="3" id="KW-1185">Reference proteome</keyword>
<keyword evidence="1" id="KW-0319">Glycerol metabolism</keyword>
<comment type="caution">
    <text evidence="2">The sequence shown here is derived from an EMBL/GenBank/DDBJ whole genome shotgun (WGS) entry which is preliminary data.</text>
</comment>
<evidence type="ECO:0000256" key="1">
    <source>
        <dbReference type="PIRNR" id="PIRNR016897"/>
    </source>
</evidence>
<dbReference type="Pfam" id="PF04309">
    <property type="entry name" value="G3P_antiterm"/>
    <property type="match status" value="1"/>
</dbReference>
<name>A0ABT7L589_9BACI</name>
<dbReference type="PANTHER" id="PTHR35787:SF1">
    <property type="entry name" value="GLYCEROL UPTAKE OPERON ANTITERMINATOR REGULATORY PROTEIN"/>
    <property type="match status" value="1"/>
</dbReference>
<keyword evidence="1" id="KW-0805">Transcription regulation</keyword>
<organism evidence="2 3">
    <name type="scientific">Aquibacillus rhizosphaerae</name>
    <dbReference type="NCBI Taxonomy" id="3051431"/>
    <lineage>
        <taxon>Bacteria</taxon>
        <taxon>Bacillati</taxon>
        <taxon>Bacillota</taxon>
        <taxon>Bacilli</taxon>
        <taxon>Bacillales</taxon>
        <taxon>Bacillaceae</taxon>
        <taxon>Aquibacillus</taxon>
    </lineage>
</organism>
<comment type="function">
    <text evidence="1">Regulates expression of the glpD operon. In the presence of glycerol 3-phosphate (G3P) causes antitermination of transcription of glpD at the inverted repeat of the leader region to enhance its transcription. Binds and stabilizes glpD leader mRNA.</text>
</comment>
<reference evidence="2 3" key="1">
    <citation type="submission" date="2023-06" db="EMBL/GenBank/DDBJ databases">
        <title>Aquibacillus rhizosphaerae LR5S19.</title>
        <authorList>
            <person name="Sun J.-Q."/>
        </authorList>
    </citation>
    <scope>NUCLEOTIDE SEQUENCE [LARGE SCALE GENOMIC DNA]</scope>
    <source>
        <strain evidence="2 3">LR5S19</strain>
    </source>
</reference>
<accession>A0ABT7L589</accession>
<dbReference type="RefSeq" id="WP_285931393.1">
    <property type="nucleotide sequence ID" value="NZ_JASTZU010000027.1"/>
</dbReference>
<dbReference type="InterPro" id="IPR006699">
    <property type="entry name" value="GlpP"/>
</dbReference>
<dbReference type="Gene3D" id="3.20.20.70">
    <property type="entry name" value="Aldolase class I"/>
    <property type="match status" value="1"/>
</dbReference>
<evidence type="ECO:0000313" key="3">
    <source>
        <dbReference type="Proteomes" id="UP001235343"/>
    </source>
</evidence>
<dbReference type="Proteomes" id="UP001235343">
    <property type="component" value="Unassembled WGS sequence"/>
</dbReference>
<proteinExistence type="predicted"/>
<gene>
    <name evidence="2" type="ORF">QQS35_07900</name>
</gene>